<keyword evidence="1" id="KW-0472">Membrane</keyword>
<keyword evidence="1" id="KW-1133">Transmembrane helix</keyword>
<organism evidence="2 3">
    <name type="scientific">Streptosporangium longisporum</name>
    <dbReference type="NCBI Taxonomy" id="46187"/>
    <lineage>
        <taxon>Bacteria</taxon>
        <taxon>Bacillati</taxon>
        <taxon>Actinomycetota</taxon>
        <taxon>Actinomycetes</taxon>
        <taxon>Streptosporangiales</taxon>
        <taxon>Streptosporangiaceae</taxon>
        <taxon>Streptosporangium</taxon>
    </lineage>
</organism>
<protein>
    <submittedName>
        <fullName evidence="2">Uncharacterized protein</fullName>
    </submittedName>
</protein>
<evidence type="ECO:0000313" key="3">
    <source>
        <dbReference type="Proteomes" id="UP001499930"/>
    </source>
</evidence>
<feature type="transmembrane region" description="Helical" evidence="1">
    <location>
        <begin position="20"/>
        <end position="37"/>
    </location>
</feature>
<evidence type="ECO:0000313" key="2">
    <source>
        <dbReference type="EMBL" id="GAA3039475.1"/>
    </source>
</evidence>
<name>A0ABP6LCG9_9ACTN</name>
<proteinExistence type="predicted"/>
<accession>A0ABP6LCG9</accession>
<dbReference type="Proteomes" id="UP001499930">
    <property type="component" value="Unassembled WGS sequence"/>
</dbReference>
<keyword evidence="3" id="KW-1185">Reference proteome</keyword>
<reference evidence="3" key="1">
    <citation type="journal article" date="2019" name="Int. J. Syst. Evol. Microbiol.">
        <title>The Global Catalogue of Microorganisms (GCM) 10K type strain sequencing project: providing services to taxonomists for standard genome sequencing and annotation.</title>
        <authorList>
            <consortium name="The Broad Institute Genomics Platform"/>
            <consortium name="The Broad Institute Genome Sequencing Center for Infectious Disease"/>
            <person name="Wu L."/>
            <person name="Ma J."/>
        </authorList>
    </citation>
    <scope>NUCLEOTIDE SEQUENCE [LARGE SCALE GENOMIC DNA]</scope>
    <source>
        <strain evidence="3">JCM 3106</strain>
    </source>
</reference>
<gene>
    <name evidence="2" type="ORF">GCM10017559_79720</name>
</gene>
<keyword evidence="1" id="KW-0812">Transmembrane</keyword>
<evidence type="ECO:0000256" key="1">
    <source>
        <dbReference type="SAM" id="Phobius"/>
    </source>
</evidence>
<dbReference type="RefSeq" id="WP_344906992.1">
    <property type="nucleotide sequence ID" value="NZ_BAAAWD010000029.1"/>
</dbReference>
<dbReference type="EMBL" id="BAAAWD010000029">
    <property type="protein sequence ID" value="GAA3039475.1"/>
    <property type="molecule type" value="Genomic_DNA"/>
</dbReference>
<sequence length="48" mass="5248">MGSKNFMMSVSVPESWGRQVRVVIIAIVVVVFAAAYGREDLLALLARP</sequence>
<comment type="caution">
    <text evidence="2">The sequence shown here is derived from an EMBL/GenBank/DDBJ whole genome shotgun (WGS) entry which is preliminary data.</text>
</comment>